<organism evidence="2 3">
    <name type="scientific">Rubus argutus</name>
    <name type="common">Southern blackberry</name>
    <dbReference type="NCBI Taxonomy" id="59490"/>
    <lineage>
        <taxon>Eukaryota</taxon>
        <taxon>Viridiplantae</taxon>
        <taxon>Streptophyta</taxon>
        <taxon>Embryophyta</taxon>
        <taxon>Tracheophyta</taxon>
        <taxon>Spermatophyta</taxon>
        <taxon>Magnoliopsida</taxon>
        <taxon>eudicotyledons</taxon>
        <taxon>Gunneridae</taxon>
        <taxon>Pentapetalae</taxon>
        <taxon>rosids</taxon>
        <taxon>fabids</taxon>
        <taxon>Rosales</taxon>
        <taxon>Rosaceae</taxon>
        <taxon>Rosoideae</taxon>
        <taxon>Rosoideae incertae sedis</taxon>
        <taxon>Rubus</taxon>
    </lineage>
</organism>
<feature type="region of interest" description="Disordered" evidence="1">
    <location>
        <begin position="1"/>
        <end position="33"/>
    </location>
</feature>
<proteinExistence type="predicted"/>
<sequence>MLSQKKRKTEPEKDELEISRNHTAEETSGNEPLNWLELRSTIVPHTILPSTIVPGPRCQESNANDLRLEGGNQPRRVFGVNEFALAVKYSKLAR</sequence>
<evidence type="ECO:0000313" key="2">
    <source>
        <dbReference type="EMBL" id="KAK9913933.1"/>
    </source>
</evidence>
<dbReference type="AlphaFoldDB" id="A0AAW1W0D4"/>
<accession>A0AAW1W0D4</accession>
<feature type="compositionally biased region" description="Basic and acidic residues" evidence="1">
    <location>
        <begin position="16"/>
        <end position="25"/>
    </location>
</feature>
<protein>
    <submittedName>
        <fullName evidence="2">Uncharacterized protein</fullName>
    </submittedName>
</protein>
<keyword evidence="3" id="KW-1185">Reference proteome</keyword>
<reference evidence="2 3" key="1">
    <citation type="journal article" date="2023" name="G3 (Bethesda)">
        <title>A chromosome-length genome assembly and annotation of blackberry (Rubus argutus, cv. 'Hillquist').</title>
        <authorList>
            <person name="Bruna T."/>
            <person name="Aryal R."/>
            <person name="Dudchenko O."/>
            <person name="Sargent D.J."/>
            <person name="Mead D."/>
            <person name="Buti M."/>
            <person name="Cavallini A."/>
            <person name="Hytonen T."/>
            <person name="Andres J."/>
            <person name="Pham M."/>
            <person name="Weisz D."/>
            <person name="Mascagni F."/>
            <person name="Usai G."/>
            <person name="Natali L."/>
            <person name="Bassil N."/>
            <person name="Fernandez G.E."/>
            <person name="Lomsadze A."/>
            <person name="Armour M."/>
            <person name="Olukolu B."/>
            <person name="Poorten T."/>
            <person name="Britton C."/>
            <person name="Davik J."/>
            <person name="Ashrafi H."/>
            <person name="Aiden E.L."/>
            <person name="Borodovsky M."/>
            <person name="Worthington M."/>
        </authorList>
    </citation>
    <scope>NUCLEOTIDE SEQUENCE [LARGE SCALE GENOMIC DNA]</scope>
    <source>
        <strain evidence="2">PI 553951</strain>
    </source>
</reference>
<dbReference type="Proteomes" id="UP001457282">
    <property type="component" value="Unassembled WGS sequence"/>
</dbReference>
<evidence type="ECO:0000256" key="1">
    <source>
        <dbReference type="SAM" id="MobiDB-lite"/>
    </source>
</evidence>
<gene>
    <name evidence="2" type="ORF">M0R45_037732</name>
</gene>
<dbReference type="EMBL" id="JBEDUW010000007">
    <property type="protein sequence ID" value="KAK9913933.1"/>
    <property type="molecule type" value="Genomic_DNA"/>
</dbReference>
<name>A0AAW1W0D4_RUBAR</name>
<comment type="caution">
    <text evidence="2">The sequence shown here is derived from an EMBL/GenBank/DDBJ whole genome shotgun (WGS) entry which is preliminary data.</text>
</comment>
<evidence type="ECO:0000313" key="3">
    <source>
        <dbReference type="Proteomes" id="UP001457282"/>
    </source>
</evidence>